<evidence type="ECO:0000256" key="1">
    <source>
        <dbReference type="ARBA" id="ARBA00008950"/>
    </source>
</evidence>
<dbReference type="InterPro" id="IPR050126">
    <property type="entry name" value="Ap4A_hydrolase"/>
</dbReference>
<sequence>MRLALISDVHGNALALEAVLAHLKSQSPDQLVCLGDVAANGANPMEALAMIEDLDCPVIMGNMDAFLLDNALYTEPDGIGAYYYHTSQWASEQLTEEARAFISRFTPYLSIYEHGVRVMCYHGTPHDFDEGILADTAADKLTDVFHDYEAQVYIGGHTHMPMLRRWGRKMILNPGSVGLAWQPDPAGSRPESYAEYAIIDINSVQDLQVQFFRLPYDVAAYHQQMRTSGLPHANWLINRWADA</sequence>
<dbReference type="AlphaFoldDB" id="A0A7S8E936"/>
<reference evidence="3 4" key="1">
    <citation type="submission" date="2020-02" db="EMBL/GenBank/DDBJ databases">
        <authorList>
            <person name="Zheng R.K."/>
            <person name="Sun C.M."/>
        </authorList>
    </citation>
    <scope>NUCLEOTIDE SEQUENCE [LARGE SCALE GENOMIC DNA]</scope>
    <source>
        <strain evidence="4">rifampicinis</strain>
    </source>
</reference>
<dbReference type="Pfam" id="PF12850">
    <property type="entry name" value="Metallophos_2"/>
    <property type="match status" value="1"/>
</dbReference>
<dbReference type="Proteomes" id="UP000594468">
    <property type="component" value="Chromosome"/>
</dbReference>
<dbReference type="PANTHER" id="PTHR42850:SF2">
    <property type="entry name" value="BLL5683 PROTEIN"/>
    <property type="match status" value="1"/>
</dbReference>
<dbReference type="InterPro" id="IPR029052">
    <property type="entry name" value="Metallo-depent_PP-like"/>
</dbReference>
<dbReference type="RefSeq" id="WP_195170607.1">
    <property type="nucleotide sequence ID" value="NZ_CP062983.1"/>
</dbReference>
<dbReference type="InterPro" id="IPR011152">
    <property type="entry name" value="Pesterase_MJ0912"/>
</dbReference>
<accession>A0A7S8E936</accession>
<evidence type="ECO:0000259" key="2">
    <source>
        <dbReference type="Pfam" id="PF12850"/>
    </source>
</evidence>
<dbReference type="Gene3D" id="3.60.21.10">
    <property type="match status" value="1"/>
</dbReference>
<dbReference type="EMBL" id="CP062983">
    <property type="protein sequence ID" value="QPC82538.1"/>
    <property type="molecule type" value="Genomic_DNA"/>
</dbReference>
<gene>
    <name evidence="3" type="ORF">G4Y79_23095</name>
</gene>
<dbReference type="GO" id="GO:0005737">
    <property type="term" value="C:cytoplasm"/>
    <property type="evidence" value="ECO:0007669"/>
    <property type="project" value="TreeGrafter"/>
</dbReference>
<proteinExistence type="inferred from homology"/>
<keyword evidence="4" id="KW-1185">Reference proteome</keyword>
<dbReference type="GO" id="GO:0016791">
    <property type="term" value="F:phosphatase activity"/>
    <property type="evidence" value="ECO:0007669"/>
    <property type="project" value="TreeGrafter"/>
</dbReference>
<dbReference type="PANTHER" id="PTHR42850">
    <property type="entry name" value="METALLOPHOSPHOESTERASE"/>
    <property type="match status" value="1"/>
</dbReference>
<comment type="similarity">
    <text evidence="1">Belongs to the metallophosphoesterase superfamily. YfcE family.</text>
</comment>
<feature type="domain" description="Calcineurin-like phosphoesterase" evidence="2">
    <location>
        <begin position="1"/>
        <end position="185"/>
    </location>
</feature>
<evidence type="ECO:0000313" key="3">
    <source>
        <dbReference type="EMBL" id="QPC82538.1"/>
    </source>
</evidence>
<organism evidence="3 4">
    <name type="scientific">Phototrophicus methaneseepsis</name>
    <dbReference type="NCBI Taxonomy" id="2710758"/>
    <lineage>
        <taxon>Bacteria</taxon>
        <taxon>Bacillati</taxon>
        <taxon>Chloroflexota</taxon>
        <taxon>Candidatus Thermofontia</taxon>
        <taxon>Phototrophicales</taxon>
        <taxon>Phototrophicaceae</taxon>
        <taxon>Phototrophicus</taxon>
    </lineage>
</organism>
<dbReference type="SUPFAM" id="SSF56300">
    <property type="entry name" value="Metallo-dependent phosphatases"/>
    <property type="match status" value="1"/>
</dbReference>
<dbReference type="KEGG" id="pmet:G4Y79_23095"/>
<name>A0A7S8E936_9CHLR</name>
<dbReference type="PIRSF" id="PIRSF000883">
    <property type="entry name" value="Pesterase_MJ0912"/>
    <property type="match status" value="1"/>
</dbReference>
<protein>
    <submittedName>
        <fullName evidence="3">Metallophosphoesterase family protein</fullName>
    </submittedName>
</protein>
<dbReference type="InterPro" id="IPR024654">
    <property type="entry name" value="Calcineurin-like_PHP_lpxH"/>
</dbReference>
<evidence type="ECO:0000313" key="4">
    <source>
        <dbReference type="Proteomes" id="UP000594468"/>
    </source>
</evidence>